<dbReference type="Pfam" id="PF01885">
    <property type="entry name" value="PTS_2-RNA"/>
    <property type="match status" value="1"/>
</dbReference>
<comment type="similarity">
    <text evidence="2">Belongs to the KptA/TPT1 family.</text>
</comment>
<evidence type="ECO:0000256" key="6">
    <source>
        <dbReference type="ARBA" id="ARBA00047949"/>
    </source>
</evidence>
<dbReference type="Gene3D" id="1.10.10.970">
    <property type="entry name" value="RNA 2'-phosphotransferase, Tpt1/KptA family, N-terminal domain"/>
    <property type="match status" value="1"/>
</dbReference>
<evidence type="ECO:0000256" key="1">
    <source>
        <dbReference type="ARBA" id="ARBA00003343"/>
    </source>
</evidence>
<keyword evidence="4" id="KW-0808">Transferase</keyword>
<organism evidence="8 9">
    <name type="scientific">Mycena citricolor</name>
    <dbReference type="NCBI Taxonomy" id="2018698"/>
    <lineage>
        <taxon>Eukaryota</taxon>
        <taxon>Fungi</taxon>
        <taxon>Dikarya</taxon>
        <taxon>Basidiomycota</taxon>
        <taxon>Agaricomycotina</taxon>
        <taxon>Agaricomycetes</taxon>
        <taxon>Agaricomycetidae</taxon>
        <taxon>Agaricales</taxon>
        <taxon>Marasmiineae</taxon>
        <taxon>Mycenaceae</taxon>
        <taxon>Mycena</taxon>
    </lineage>
</organism>
<keyword evidence="9" id="KW-1185">Reference proteome</keyword>
<evidence type="ECO:0000256" key="7">
    <source>
        <dbReference type="SAM" id="MobiDB-lite"/>
    </source>
</evidence>
<feature type="non-terminal residue" evidence="8">
    <location>
        <position position="327"/>
    </location>
</feature>
<dbReference type="AlphaFoldDB" id="A0AAD2HCK3"/>
<evidence type="ECO:0000313" key="9">
    <source>
        <dbReference type="Proteomes" id="UP001295794"/>
    </source>
</evidence>
<gene>
    <name evidence="8" type="ORF">MYCIT1_LOCUS20372</name>
</gene>
<accession>A0AAD2HCK3</accession>
<evidence type="ECO:0000313" key="8">
    <source>
        <dbReference type="EMBL" id="CAK5273718.1"/>
    </source>
</evidence>
<proteinExistence type="inferred from homology"/>
<dbReference type="PANTHER" id="PTHR12684">
    <property type="entry name" value="PUTATIVE PHOSPHOTRANSFERASE"/>
    <property type="match status" value="1"/>
</dbReference>
<sequence length="327" mass="37085">VLVNRGEKWEQHRQTKFRGLHAPRSMILGGVLGGAVSRSIWARILHLRRPIYTEALDATTTPLRSSPELHPDPAEGEQDSDPVVHFSKTLNWILRHSAVKMNVPIQPNGFVRHDHIKNCPRFSGMPSEEFDRALEMAGGLFQHVLERDERTGVQMWWMRARHKHSIPSIDTRLRRVRSVKELPHLAGTTSLENWKFIQTFGLQKSPADNFLHLIPTRAPRKLSQSLAGSADVCIYVDVAKILAAGIQLHIHSSQKFVLTTGDDSGRLPPEFFHQVHRLHYRHETLLAEARRALRRIRRGHILLRNAGRPRGASMASLPAHHSATLGL</sequence>
<reference evidence="8" key="1">
    <citation type="submission" date="2023-11" db="EMBL/GenBank/DDBJ databases">
        <authorList>
            <person name="De Vega J J."/>
            <person name="De Vega J J."/>
        </authorList>
    </citation>
    <scope>NUCLEOTIDE SEQUENCE</scope>
</reference>
<dbReference type="Gene3D" id="3.20.170.30">
    <property type="match status" value="1"/>
</dbReference>
<dbReference type="InterPro" id="IPR002745">
    <property type="entry name" value="Ptrans_KptA/Tpt1"/>
</dbReference>
<evidence type="ECO:0000256" key="5">
    <source>
        <dbReference type="ARBA" id="ARBA00023027"/>
    </source>
</evidence>
<keyword evidence="5" id="KW-0520">NAD</keyword>
<dbReference type="InterPro" id="IPR042080">
    <property type="entry name" value="RNA_2'-PTrans_N"/>
</dbReference>
<comment type="catalytic activity">
    <reaction evidence="6">
        <text>2'-phospho-[ligated tRNA] + NAD(+) = mature tRNA + ADP-alpha-D-ribose 1'',2''-cyclic phosphate + nicotinamide</text>
        <dbReference type="Rhea" id="RHEA:23324"/>
        <dbReference type="Rhea" id="RHEA-COMP:11106"/>
        <dbReference type="Rhea" id="RHEA-COMP:11107"/>
        <dbReference type="ChEBI" id="CHEBI:17154"/>
        <dbReference type="ChEBI" id="CHEBI:57540"/>
        <dbReference type="ChEBI" id="CHEBI:76596"/>
        <dbReference type="ChEBI" id="CHEBI:82883"/>
        <dbReference type="ChEBI" id="CHEBI:85027"/>
        <dbReference type="EC" id="2.7.1.160"/>
    </reaction>
</comment>
<feature type="region of interest" description="Disordered" evidence="7">
    <location>
        <begin position="58"/>
        <end position="81"/>
    </location>
</feature>
<dbReference type="InterPro" id="IPR042081">
    <property type="entry name" value="RNA_2'-PTrans_C"/>
</dbReference>
<evidence type="ECO:0000256" key="3">
    <source>
        <dbReference type="ARBA" id="ARBA00012007"/>
    </source>
</evidence>
<dbReference type="GO" id="GO:0006388">
    <property type="term" value="P:tRNA splicing, via endonucleolytic cleavage and ligation"/>
    <property type="evidence" value="ECO:0007669"/>
    <property type="project" value="TreeGrafter"/>
</dbReference>
<dbReference type="EC" id="2.7.1.160" evidence="3"/>
<evidence type="ECO:0000256" key="4">
    <source>
        <dbReference type="ARBA" id="ARBA00022679"/>
    </source>
</evidence>
<dbReference type="PANTHER" id="PTHR12684:SF2">
    <property type="entry name" value="TRNA 2'-PHOSPHOTRANSFERASE 1"/>
    <property type="match status" value="1"/>
</dbReference>
<dbReference type="SUPFAM" id="SSF56399">
    <property type="entry name" value="ADP-ribosylation"/>
    <property type="match status" value="1"/>
</dbReference>
<name>A0AAD2HCK3_9AGAR</name>
<comment type="function">
    <text evidence="1">Catalyzes the last step of tRNA splicing, the transfer of the splice junction 2'-phosphate from ligated tRNA to NAD to produce ADP-ribose 1''-2'' cyclic phosphate.</text>
</comment>
<dbReference type="GO" id="GO:0000215">
    <property type="term" value="F:tRNA 2'-phosphotransferase activity"/>
    <property type="evidence" value="ECO:0007669"/>
    <property type="project" value="UniProtKB-EC"/>
</dbReference>
<protein>
    <recommendedName>
        <fullName evidence="3">2'-phosphotransferase</fullName>
        <ecNumber evidence="3">2.7.1.160</ecNumber>
    </recommendedName>
</protein>
<comment type="caution">
    <text evidence="8">The sequence shown here is derived from an EMBL/GenBank/DDBJ whole genome shotgun (WGS) entry which is preliminary data.</text>
</comment>
<dbReference type="EMBL" id="CAVNYO010000399">
    <property type="protein sequence ID" value="CAK5273718.1"/>
    <property type="molecule type" value="Genomic_DNA"/>
</dbReference>
<evidence type="ECO:0000256" key="2">
    <source>
        <dbReference type="ARBA" id="ARBA00009836"/>
    </source>
</evidence>
<dbReference type="Proteomes" id="UP001295794">
    <property type="component" value="Unassembled WGS sequence"/>
</dbReference>